<comment type="caution">
    <text evidence="1">The sequence shown here is derived from an EMBL/GenBank/DDBJ whole genome shotgun (WGS) entry which is preliminary data.</text>
</comment>
<organism evidence="1 2">
    <name type="scientific">Sphaceloma murrayae</name>
    <dbReference type="NCBI Taxonomy" id="2082308"/>
    <lineage>
        <taxon>Eukaryota</taxon>
        <taxon>Fungi</taxon>
        <taxon>Dikarya</taxon>
        <taxon>Ascomycota</taxon>
        <taxon>Pezizomycotina</taxon>
        <taxon>Dothideomycetes</taxon>
        <taxon>Dothideomycetidae</taxon>
        <taxon>Myriangiales</taxon>
        <taxon>Elsinoaceae</taxon>
        <taxon>Sphaceloma</taxon>
    </lineage>
</organism>
<accession>A0A2K1QYA2</accession>
<keyword evidence="2" id="KW-1185">Reference proteome</keyword>
<evidence type="ECO:0000313" key="1">
    <source>
        <dbReference type="EMBL" id="PNS20028.1"/>
    </source>
</evidence>
<gene>
    <name evidence="1" type="ORF">CAC42_1475</name>
</gene>
<evidence type="ECO:0000313" key="2">
    <source>
        <dbReference type="Proteomes" id="UP000243797"/>
    </source>
</evidence>
<dbReference type="Proteomes" id="UP000243797">
    <property type="component" value="Unassembled WGS sequence"/>
</dbReference>
<sequence length="161" mass="17551">MHLRTKILGIALRSYQYINPDPQCPFPFVSVGSLSPISPYQITTRSNAFLDARTSHHPRLKKPPSLFPFPFPFPFLPVLPFRFPLLSTKTALGIAALASSVGAADICTGAGSPNQKRQSGSGTQRQIPVLRARQSQQLPAIASGIAPRRRLMSVTSIMVIE</sequence>
<protein>
    <submittedName>
        <fullName evidence="1">Uncharacterized protein</fullName>
    </submittedName>
</protein>
<proteinExistence type="predicted"/>
<dbReference type="InParanoid" id="A0A2K1QYA2"/>
<dbReference type="AlphaFoldDB" id="A0A2K1QYA2"/>
<name>A0A2K1QYA2_9PEZI</name>
<reference evidence="1 2" key="1">
    <citation type="submission" date="2017-06" db="EMBL/GenBank/DDBJ databases">
        <title>Draft genome sequence of a variant of Elsinoe murrayae.</title>
        <authorList>
            <person name="Cheng Q."/>
        </authorList>
    </citation>
    <scope>NUCLEOTIDE SEQUENCE [LARGE SCALE GENOMIC DNA]</scope>
    <source>
        <strain evidence="1 2">CQ-2017a</strain>
    </source>
</reference>
<dbReference type="EMBL" id="NKHZ01000026">
    <property type="protein sequence ID" value="PNS20028.1"/>
    <property type="molecule type" value="Genomic_DNA"/>
</dbReference>